<dbReference type="InterPro" id="IPR002347">
    <property type="entry name" value="SDR_fam"/>
</dbReference>
<dbReference type="PANTHER" id="PTHR43157">
    <property type="entry name" value="PHOSPHATIDYLINOSITOL-GLYCAN BIOSYNTHESIS CLASS F PROTEIN-RELATED"/>
    <property type="match status" value="1"/>
</dbReference>
<evidence type="ECO:0000313" key="2">
    <source>
        <dbReference type="EMBL" id="KIO24264.1"/>
    </source>
</evidence>
<dbReference type="Pfam" id="PF00106">
    <property type="entry name" value="adh_short"/>
    <property type="match status" value="1"/>
</dbReference>
<organism evidence="2 3">
    <name type="scientific">Tulasnella calospora MUT 4182</name>
    <dbReference type="NCBI Taxonomy" id="1051891"/>
    <lineage>
        <taxon>Eukaryota</taxon>
        <taxon>Fungi</taxon>
        <taxon>Dikarya</taxon>
        <taxon>Basidiomycota</taxon>
        <taxon>Agaricomycotina</taxon>
        <taxon>Agaricomycetes</taxon>
        <taxon>Cantharellales</taxon>
        <taxon>Tulasnellaceae</taxon>
        <taxon>Tulasnella</taxon>
    </lineage>
</organism>
<reference evidence="2 3" key="1">
    <citation type="submission" date="2014-04" db="EMBL/GenBank/DDBJ databases">
        <authorList>
            <consortium name="DOE Joint Genome Institute"/>
            <person name="Kuo A."/>
            <person name="Girlanda M."/>
            <person name="Perotto S."/>
            <person name="Kohler A."/>
            <person name="Nagy L.G."/>
            <person name="Floudas D."/>
            <person name="Copeland A."/>
            <person name="Barry K.W."/>
            <person name="Cichocki N."/>
            <person name="Veneault-Fourrey C."/>
            <person name="LaButti K."/>
            <person name="Lindquist E.A."/>
            <person name="Lipzen A."/>
            <person name="Lundell T."/>
            <person name="Morin E."/>
            <person name="Murat C."/>
            <person name="Sun H."/>
            <person name="Tunlid A."/>
            <person name="Henrissat B."/>
            <person name="Grigoriev I.V."/>
            <person name="Hibbett D.S."/>
            <person name="Martin F."/>
            <person name="Nordberg H.P."/>
            <person name="Cantor M.N."/>
            <person name="Hua S.X."/>
        </authorList>
    </citation>
    <scope>NUCLEOTIDE SEQUENCE [LARGE SCALE GENOMIC DNA]</scope>
    <source>
        <strain evidence="2 3">MUT 4182</strain>
    </source>
</reference>
<dbReference type="Gene3D" id="3.40.50.720">
    <property type="entry name" value="NAD(P)-binding Rossmann-like Domain"/>
    <property type="match status" value="1"/>
</dbReference>
<dbReference type="GO" id="GO:0016491">
    <property type="term" value="F:oxidoreductase activity"/>
    <property type="evidence" value="ECO:0007669"/>
    <property type="project" value="UniProtKB-KW"/>
</dbReference>
<protein>
    <submittedName>
        <fullName evidence="2">Uncharacterized protein</fullName>
    </submittedName>
</protein>
<accession>A0A0C3QFX3</accession>
<keyword evidence="3" id="KW-1185">Reference proteome</keyword>
<evidence type="ECO:0000313" key="3">
    <source>
        <dbReference type="Proteomes" id="UP000054248"/>
    </source>
</evidence>
<dbReference type="SUPFAM" id="SSF51735">
    <property type="entry name" value="NAD(P)-binding Rossmann-fold domains"/>
    <property type="match status" value="1"/>
</dbReference>
<dbReference type="InterPro" id="IPR036291">
    <property type="entry name" value="NAD(P)-bd_dom_sf"/>
</dbReference>
<dbReference type="EMBL" id="KN823064">
    <property type="protein sequence ID" value="KIO24264.1"/>
    <property type="molecule type" value="Genomic_DNA"/>
</dbReference>
<sequence>MQIFPDFSRGYSQYDPLKEIPNLKGKVAIVTGANSGIGYETAKWLAAKGAKVYLGARDEDRGKSAVERITESIAGHPSVGSVHWLELDVETPRRAKAGAQKFLAQESRLDILINNAGVNLLNYSTASEGGLTFNKVMSINHLGAFVLTQELLPVLTRTAIEPGSDVRVIVVSSWMSKDVSTKFDFRTLEGWNALNGDGFSAAGKRYVASKLANVLFVKELQSRLDAEGLPITCLAINPGLVDSGAQKKSFPTGIISVLIVWITKTLGLTSEQGSFASLFAATAPEIKALPEKWKGAYMEPYNRWTEASVYGNDKQLAKDLWACSEEVTEACLRDG</sequence>
<dbReference type="PRINTS" id="PR00081">
    <property type="entry name" value="GDHRDH"/>
</dbReference>
<gene>
    <name evidence="2" type="ORF">M407DRAFT_26282</name>
</gene>
<dbReference type="OrthoDB" id="191139at2759"/>
<dbReference type="STRING" id="1051891.A0A0C3QFX3"/>
<reference evidence="3" key="2">
    <citation type="submission" date="2015-01" db="EMBL/GenBank/DDBJ databases">
        <title>Evolutionary Origins and Diversification of the Mycorrhizal Mutualists.</title>
        <authorList>
            <consortium name="DOE Joint Genome Institute"/>
            <consortium name="Mycorrhizal Genomics Consortium"/>
            <person name="Kohler A."/>
            <person name="Kuo A."/>
            <person name="Nagy L.G."/>
            <person name="Floudas D."/>
            <person name="Copeland A."/>
            <person name="Barry K.W."/>
            <person name="Cichocki N."/>
            <person name="Veneault-Fourrey C."/>
            <person name="LaButti K."/>
            <person name="Lindquist E.A."/>
            <person name="Lipzen A."/>
            <person name="Lundell T."/>
            <person name="Morin E."/>
            <person name="Murat C."/>
            <person name="Riley R."/>
            <person name="Ohm R."/>
            <person name="Sun H."/>
            <person name="Tunlid A."/>
            <person name="Henrissat B."/>
            <person name="Grigoriev I.V."/>
            <person name="Hibbett D.S."/>
            <person name="Martin F."/>
        </authorList>
    </citation>
    <scope>NUCLEOTIDE SEQUENCE [LARGE SCALE GENOMIC DNA]</scope>
    <source>
        <strain evidence="3">MUT 4182</strain>
    </source>
</reference>
<dbReference type="Proteomes" id="UP000054248">
    <property type="component" value="Unassembled WGS sequence"/>
</dbReference>
<dbReference type="AlphaFoldDB" id="A0A0C3QFX3"/>
<dbReference type="PANTHER" id="PTHR43157:SF31">
    <property type="entry name" value="PHOSPHATIDYLINOSITOL-GLYCAN BIOSYNTHESIS CLASS F PROTEIN"/>
    <property type="match status" value="1"/>
</dbReference>
<evidence type="ECO:0000256" key="1">
    <source>
        <dbReference type="ARBA" id="ARBA00023002"/>
    </source>
</evidence>
<keyword evidence="1" id="KW-0560">Oxidoreductase</keyword>
<name>A0A0C3QFX3_9AGAM</name>
<dbReference type="HOGENOM" id="CLU_010194_44_6_1"/>
<proteinExistence type="predicted"/>